<reference evidence="2 3" key="1">
    <citation type="submission" date="2016-10" db="EMBL/GenBank/DDBJ databases">
        <authorList>
            <person name="de Groot N.N."/>
        </authorList>
    </citation>
    <scope>NUCLEOTIDE SEQUENCE [LARGE SCALE GENOMIC DNA]</scope>
    <source>
        <strain evidence="2 3">DSM 25186</strain>
    </source>
</reference>
<name>A0A1G9DY91_9BACT</name>
<proteinExistence type="predicted"/>
<dbReference type="OrthoDB" id="252464at2"/>
<organism evidence="2 3">
    <name type="scientific">Catalinimonas alkaloidigena</name>
    <dbReference type="NCBI Taxonomy" id="1075417"/>
    <lineage>
        <taxon>Bacteria</taxon>
        <taxon>Pseudomonadati</taxon>
        <taxon>Bacteroidota</taxon>
        <taxon>Cytophagia</taxon>
        <taxon>Cytophagales</taxon>
        <taxon>Catalimonadaceae</taxon>
        <taxon>Catalinimonas</taxon>
    </lineage>
</organism>
<dbReference type="Gene3D" id="3.40.50.1820">
    <property type="entry name" value="alpha/beta hydrolase"/>
    <property type="match status" value="1"/>
</dbReference>
<accession>A0A1G9DY91</accession>
<evidence type="ECO:0000313" key="2">
    <source>
        <dbReference type="EMBL" id="SDK68808.1"/>
    </source>
</evidence>
<dbReference type="PRINTS" id="PR00111">
    <property type="entry name" value="ABHYDROLASE"/>
</dbReference>
<feature type="domain" description="AB hydrolase-1" evidence="1">
    <location>
        <begin position="13"/>
        <end position="241"/>
    </location>
</feature>
<evidence type="ECO:0000259" key="1">
    <source>
        <dbReference type="Pfam" id="PF00561"/>
    </source>
</evidence>
<dbReference type="RefSeq" id="WP_089681306.1">
    <property type="nucleotide sequence ID" value="NZ_FNFO01000003.1"/>
</dbReference>
<dbReference type="InterPro" id="IPR050266">
    <property type="entry name" value="AB_hydrolase_sf"/>
</dbReference>
<keyword evidence="3" id="KW-1185">Reference proteome</keyword>
<dbReference type="EMBL" id="FNFO01000003">
    <property type="protein sequence ID" value="SDK68808.1"/>
    <property type="molecule type" value="Genomic_DNA"/>
</dbReference>
<dbReference type="InterPro" id="IPR000073">
    <property type="entry name" value="AB_hydrolase_1"/>
</dbReference>
<sequence length="261" mass="29067">MSLLSYTDVGSGPTVVLLHGFCESRDVWAAWVAPLQNQFRFILLDLPGHGDNPPVAETSMEAMAEAVAALMQELTPEPFVLIGHSMGGYVALAFAEHYPERLCGLGLFHSTAYPDSAEKKEARNKTVRFLQEHGVQPFIDGFVHPLFHFKNRSRLTAEMDLLRTLGRQTPQESVMAAALAMRDRPDRRAVLQQAPFPVLFIAGRDDKAVDFDASRDQYWLPAEAYAQVLPETAHKGMFERPAETRAMVAGFATRCFATRSE</sequence>
<evidence type="ECO:0000313" key="3">
    <source>
        <dbReference type="Proteomes" id="UP000198510"/>
    </source>
</evidence>
<dbReference type="STRING" id="1075417.SAMN05421823_103289"/>
<dbReference type="SUPFAM" id="SSF53474">
    <property type="entry name" value="alpha/beta-Hydrolases"/>
    <property type="match status" value="1"/>
</dbReference>
<dbReference type="InterPro" id="IPR029058">
    <property type="entry name" value="AB_hydrolase_fold"/>
</dbReference>
<protein>
    <submittedName>
        <fullName evidence="2">Pimeloyl-ACP methyl ester carboxylesterase</fullName>
    </submittedName>
</protein>
<dbReference type="AlphaFoldDB" id="A0A1G9DY91"/>
<dbReference type="PANTHER" id="PTHR43798">
    <property type="entry name" value="MONOACYLGLYCEROL LIPASE"/>
    <property type="match status" value="1"/>
</dbReference>
<dbReference type="Proteomes" id="UP000198510">
    <property type="component" value="Unassembled WGS sequence"/>
</dbReference>
<dbReference type="Pfam" id="PF00561">
    <property type="entry name" value="Abhydrolase_1"/>
    <property type="match status" value="1"/>
</dbReference>
<gene>
    <name evidence="2" type="ORF">SAMN05421823_103289</name>
</gene>